<accession>A0AAN0SRD1</accession>
<reference evidence="2 3" key="1">
    <citation type="journal article" date="2015" name="Genome Announc.">
        <title>Complete genome sequences for 35 biothreat assay-relevant bacillus species.</title>
        <authorList>
            <person name="Johnson S.L."/>
            <person name="Daligault H.E."/>
            <person name="Davenport K.W."/>
            <person name="Jaissle J."/>
            <person name="Frey K.G."/>
            <person name="Ladner J.T."/>
            <person name="Broomall S.M."/>
            <person name="Bishop-Lilly K.A."/>
            <person name="Bruce D.C."/>
            <person name="Gibbons H.S."/>
            <person name="Coyne S.R."/>
            <person name="Lo C.C."/>
            <person name="Meincke L."/>
            <person name="Munk A.C."/>
            <person name="Koroleva G.I."/>
            <person name="Rosenzweig C.N."/>
            <person name="Palacios G.F."/>
            <person name="Redden C.L."/>
            <person name="Minogue T.D."/>
            <person name="Chain P.S."/>
        </authorList>
    </citation>
    <scope>NUCLEOTIDE SEQUENCE [LARGE SCALE GENOMIC DNA]</scope>
    <source>
        <strain evidence="2 3">03BB108</strain>
    </source>
</reference>
<gene>
    <name evidence="2" type="ORF">AK40_6145</name>
</gene>
<protein>
    <submittedName>
        <fullName evidence="2">Membrane protein</fullName>
    </submittedName>
</protein>
<name>A0AAN0SRD1_BACCE</name>
<keyword evidence="2" id="KW-0614">Plasmid</keyword>
<keyword evidence="1" id="KW-0472">Membrane</keyword>
<keyword evidence="1" id="KW-0812">Transmembrane</keyword>
<dbReference type="AlphaFoldDB" id="A0AAN0SRD1"/>
<organism evidence="2 3">
    <name type="scientific">Bacillus cereus 03BB108</name>
    <dbReference type="NCBI Taxonomy" id="451709"/>
    <lineage>
        <taxon>Bacteria</taxon>
        <taxon>Bacillati</taxon>
        <taxon>Bacillota</taxon>
        <taxon>Bacilli</taxon>
        <taxon>Bacillales</taxon>
        <taxon>Bacillaceae</taxon>
        <taxon>Bacillus</taxon>
        <taxon>Bacillus cereus group</taxon>
    </lineage>
</organism>
<dbReference type="EMBL" id="CP009640">
    <property type="protein sequence ID" value="AJI09025.1"/>
    <property type="molecule type" value="Genomic_DNA"/>
</dbReference>
<sequence length="37" mass="4381">MIDFASEEASITIVNLTIFLYIMVIIYFFFRLSHGKH</sequence>
<evidence type="ECO:0000313" key="2">
    <source>
        <dbReference type="EMBL" id="AJI09025.1"/>
    </source>
</evidence>
<feature type="transmembrane region" description="Helical" evidence="1">
    <location>
        <begin position="12"/>
        <end position="30"/>
    </location>
</feature>
<evidence type="ECO:0000313" key="3">
    <source>
        <dbReference type="Proteomes" id="UP000031861"/>
    </source>
</evidence>
<geneLocation type="plasmid" evidence="2 3">
    <name>pBFI_3</name>
</geneLocation>
<proteinExistence type="predicted"/>
<keyword evidence="1" id="KW-1133">Transmembrane helix</keyword>
<evidence type="ECO:0000256" key="1">
    <source>
        <dbReference type="SAM" id="Phobius"/>
    </source>
</evidence>
<dbReference type="Proteomes" id="UP000031861">
    <property type="component" value="Plasmid pBFI_3"/>
</dbReference>